<dbReference type="Pfam" id="PF04505">
    <property type="entry name" value="CD225"/>
    <property type="match status" value="1"/>
</dbReference>
<sequence length="343" mass="37939">MNLKPATERTFLMTTSNTVISLDNSEDQPLSPKSTDNNGILSSTRIKQRRATVTPAEIPAGQLPRYLRDPNRYAVGASRRQSLPAASLNTKFGTANYSQKIPSKLKAKLDEIDNPTDHELTDSIDGRDDSIGQKSFPLDNRLLECDKNEINNSSERLKSDIPQNCENQSNKDIKVLIGSTPTFNGRYSGVKKTSLSIGNYEQPRRHSIAVSVLTNPQRTGIDSPLSGRFDNSLYNSKDRVITVEPRERKASVSPGRKVGRYIPKPDNHLLLSIFSFLCCCPLLGLVALIYSVQVDMNYENGKKEESVFKSKNARCWALMGVMIGMLTILGGSLYAVIVLAILS</sequence>
<comment type="similarity">
    <text evidence="2">Belongs to the CD225/Dispanin family.</text>
</comment>
<dbReference type="AlphaFoldDB" id="A0A6P8I2H5"/>
<feature type="compositionally biased region" description="Basic and acidic residues" evidence="6">
    <location>
        <begin position="115"/>
        <end position="131"/>
    </location>
</feature>
<evidence type="ECO:0000313" key="9">
    <source>
        <dbReference type="RefSeq" id="XP_031559102.1"/>
    </source>
</evidence>
<feature type="unsure residue" description="D or N" evidence="9">
    <location>
        <position position="27"/>
    </location>
</feature>
<gene>
    <name evidence="9" type="primary">LOC116295435</name>
</gene>
<dbReference type="OrthoDB" id="5982478at2759"/>
<evidence type="ECO:0000313" key="8">
    <source>
        <dbReference type="Proteomes" id="UP000515163"/>
    </source>
</evidence>
<evidence type="ECO:0000256" key="4">
    <source>
        <dbReference type="ARBA" id="ARBA00022989"/>
    </source>
</evidence>
<evidence type="ECO:0000256" key="3">
    <source>
        <dbReference type="ARBA" id="ARBA00022692"/>
    </source>
</evidence>
<keyword evidence="8" id="KW-1185">Reference proteome</keyword>
<proteinExistence type="inferred from homology"/>
<evidence type="ECO:0000256" key="7">
    <source>
        <dbReference type="SAM" id="Phobius"/>
    </source>
</evidence>
<evidence type="ECO:0000256" key="6">
    <source>
        <dbReference type="SAM" id="MobiDB-lite"/>
    </source>
</evidence>
<dbReference type="PANTHER" id="PTHR14948:SF25">
    <property type="entry name" value="DUF4190 DOMAIN-CONTAINING PROTEIN"/>
    <property type="match status" value="1"/>
</dbReference>
<keyword evidence="3 7" id="KW-0812">Transmembrane</keyword>
<dbReference type="Proteomes" id="UP000515163">
    <property type="component" value="Unplaced"/>
</dbReference>
<keyword evidence="4 7" id="KW-1133">Transmembrane helix</keyword>
<dbReference type="RefSeq" id="XP_031559102.1">
    <property type="nucleotide sequence ID" value="XM_031703242.1"/>
</dbReference>
<comment type="subcellular location">
    <subcellularLocation>
        <location evidence="1">Membrane</location>
    </subcellularLocation>
</comment>
<dbReference type="InterPro" id="IPR007593">
    <property type="entry name" value="CD225/Dispanin_fam"/>
</dbReference>
<keyword evidence="5 7" id="KW-0472">Membrane</keyword>
<dbReference type="InterPro" id="IPR051423">
    <property type="entry name" value="CD225/Dispanin"/>
</dbReference>
<evidence type="ECO:0000256" key="2">
    <source>
        <dbReference type="ARBA" id="ARBA00006843"/>
    </source>
</evidence>
<dbReference type="KEGG" id="aten:116295435"/>
<feature type="region of interest" description="Disordered" evidence="6">
    <location>
        <begin position="22"/>
        <end position="41"/>
    </location>
</feature>
<feature type="region of interest" description="Disordered" evidence="6">
    <location>
        <begin position="115"/>
        <end position="135"/>
    </location>
</feature>
<feature type="transmembrane region" description="Helical" evidence="7">
    <location>
        <begin position="269"/>
        <end position="292"/>
    </location>
</feature>
<accession>A0A6P8I2H5</accession>
<evidence type="ECO:0000256" key="5">
    <source>
        <dbReference type="ARBA" id="ARBA00023136"/>
    </source>
</evidence>
<dbReference type="GO" id="GO:0016020">
    <property type="term" value="C:membrane"/>
    <property type="evidence" value="ECO:0007669"/>
    <property type="project" value="UniProtKB-SubCell"/>
</dbReference>
<dbReference type="PANTHER" id="PTHR14948">
    <property type="entry name" value="NG5"/>
    <property type="match status" value="1"/>
</dbReference>
<organism evidence="8 9">
    <name type="scientific">Actinia tenebrosa</name>
    <name type="common">Australian red waratah sea anemone</name>
    <dbReference type="NCBI Taxonomy" id="6105"/>
    <lineage>
        <taxon>Eukaryota</taxon>
        <taxon>Metazoa</taxon>
        <taxon>Cnidaria</taxon>
        <taxon>Anthozoa</taxon>
        <taxon>Hexacorallia</taxon>
        <taxon>Actiniaria</taxon>
        <taxon>Actiniidae</taxon>
        <taxon>Actinia</taxon>
    </lineage>
</organism>
<evidence type="ECO:0000256" key="1">
    <source>
        <dbReference type="ARBA" id="ARBA00004370"/>
    </source>
</evidence>
<reference evidence="9" key="1">
    <citation type="submission" date="2025-08" db="UniProtKB">
        <authorList>
            <consortium name="RefSeq"/>
        </authorList>
    </citation>
    <scope>IDENTIFICATION</scope>
    <source>
        <tissue evidence="9">Tentacle</tissue>
    </source>
</reference>
<name>A0A6P8I2H5_ACTTE</name>
<dbReference type="InParanoid" id="A0A6P8I2H5"/>
<protein>
    <submittedName>
        <fullName evidence="9">Uncharacterized protein LOC116295435</fullName>
    </submittedName>
</protein>
<feature type="transmembrane region" description="Helical" evidence="7">
    <location>
        <begin position="313"/>
        <end position="342"/>
    </location>
</feature>